<reference evidence="1" key="1">
    <citation type="journal article" date="2013" name="Nat. Commun.">
        <title>Whole-genome sequencing of Oryza brachyantha reveals mechanisms underlying Oryza genome evolution.</title>
        <authorList>
            <person name="Chen J."/>
            <person name="Huang Q."/>
            <person name="Gao D."/>
            <person name="Wang J."/>
            <person name="Lang Y."/>
            <person name="Liu T."/>
            <person name="Li B."/>
            <person name="Bai Z."/>
            <person name="Luis Goicoechea J."/>
            <person name="Liang C."/>
            <person name="Chen C."/>
            <person name="Zhang W."/>
            <person name="Sun S."/>
            <person name="Liao Y."/>
            <person name="Zhang X."/>
            <person name="Yang L."/>
            <person name="Song C."/>
            <person name="Wang M."/>
            <person name="Shi J."/>
            <person name="Liu G."/>
            <person name="Liu J."/>
            <person name="Zhou H."/>
            <person name="Zhou W."/>
            <person name="Yu Q."/>
            <person name="An N."/>
            <person name="Chen Y."/>
            <person name="Cai Q."/>
            <person name="Wang B."/>
            <person name="Liu B."/>
            <person name="Min J."/>
            <person name="Huang Y."/>
            <person name="Wu H."/>
            <person name="Li Z."/>
            <person name="Zhang Y."/>
            <person name="Yin Y."/>
            <person name="Song W."/>
            <person name="Jiang J."/>
            <person name="Jackson S.A."/>
            <person name="Wing R.A."/>
            <person name="Wang J."/>
            <person name="Chen M."/>
        </authorList>
    </citation>
    <scope>NUCLEOTIDE SEQUENCE [LARGE SCALE GENOMIC DNA]</scope>
    <source>
        <strain evidence="1">cv. IRGC 101232</strain>
    </source>
</reference>
<name>J3N4K2_ORYBR</name>
<dbReference type="Gramene" id="OB10G24500.1">
    <property type="protein sequence ID" value="OB10G24500.1"/>
    <property type="gene ID" value="OB10G24500"/>
</dbReference>
<accession>J3N4K2</accession>
<protein>
    <submittedName>
        <fullName evidence="1">Uncharacterized protein</fullName>
    </submittedName>
</protein>
<sequence>MIDCMHEVMLRYWHGSIRSGIMGGSIVLRLQQPPDSCKCLCTDELMIRLSEPGQHHSNNFISFSGLWSHASRQQA</sequence>
<dbReference type="AlphaFoldDB" id="J3N4K2"/>
<evidence type="ECO:0000313" key="1">
    <source>
        <dbReference type="EnsemblPlants" id="OB10G24500.1"/>
    </source>
</evidence>
<dbReference type="EnsemblPlants" id="OB10G24500.1">
    <property type="protein sequence ID" value="OB10G24500.1"/>
    <property type="gene ID" value="OB10G24500"/>
</dbReference>
<organism evidence="1">
    <name type="scientific">Oryza brachyantha</name>
    <name type="common">malo sina</name>
    <dbReference type="NCBI Taxonomy" id="4533"/>
    <lineage>
        <taxon>Eukaryota</taxon>
        <taxon>Viridiplantae</taxon>
        <taxon>Streptophyta</taxon>
        <taxon>Embryophyta</taxon>
        <taxon>Tracheophyta</taxon>
        <taxon>Spermatophyta</taxon>
        <taxon>Magnoliopsida</taxon>
        <taxon>Liliopsida</taxon>
        <taxon>Poales</taxon>
        <taxon>Poaceae</taxon>
        <taxon>BOP clade</taxon>
        <taxon>Oryzoideae</taxon>
        <taxon>Oryzeae</taxon>
        <taxon>Oryzinae</taxon>
        <taxon>Oryza</taxon>
    </lineage>
</organism>
<evidence type="ECO:0000313" key="2">
    <source>
        <dbReference type="Proteomes" id="UP000006038"/>
    </source>
</evidence>
<proteinExistence type="predicted"/>
<dbReference type="HOGENOM" id="CLU_2675024_0_0_1"/>
<reference evidence="1" key="2">
    <citation type="submission" date="2013-04" db="UniProtKB">
        <authorList>
            <consortium name="EnsemblPlants"/>
        </authorList>
    </citation>
    <scope>IDENTIFICATION</scope>
</reference>
<keyword evidence="2" id="KW-1185">Reference proteome</keyword>
<dbReference type="Proteomes" id="UP000006038">
    <property type="component" value="Chromosome 10"/>
</dbReference>